<organism evidence="1 2">
    <name type="scientific">Choristoneura fumiferana</name>
    <name type="common">Spruce budworm moth</name>
    <name type="synonym">Archips fumiferana</name>
    <dbReference type="NCBI Taxonomy" id="7141"/>
    <lineage>
        <taxon>Eukaryota</taxon>
        <taxon>Metazoa</taxon>
        <taxon>Ecdysozoa</taxon>
        <taxon>Arthropoda</taxon>
        <taxon>Hexapoda</taxon>
        <taxon>Insecta</taxon>
        <taxon>Pterygota</taxon>
        <taxon>Neoptera</taxon>
        <taxon>Endopterygota</taxon>
        <taxon>Lepidoptera</taxon>
        <taxon>Glossata</taxon>
        <taxon>Ditrysia</taxon>
        <taxon>Tortricoidea</taxon>
        <taxon>Tortricidae</taxon>
        <taxon>Tortricinae</taxon>
        <taxon>Choristoneura</taxon>
    </lineage>
</organism>
<accession>A0ACC0KA63</accession>
<name>A0ACC0KA63_CHOFU</name>
<dbReference type="Proteomes" id="UP001064048">
    <property type="component" value="Chromosome 28"/>
</dbReference>
<keyword evidence="2" id="KW-1185">Reference proteome</keyword>
<reference evidence="1 2" key="1">
    <citation type="journal article" date="2022" name="Genome Biol. Evol.">
        <title>The Spruce Budworm Genome: Reconstructing the Evolutionary History of Antifreeze Proteins.</title>
        <authorList>
            <person name="Beliveau C."/>
            <person name="Gagne P."/>
            <person name="Picq S."/>
            <person name="Vernygora O."/>
            <person name="Keeling C.I."/>
            <person name="Pinkney K."/>
            <person name="Doucet D."/>
            <person name="Wen F."/>
            <person name="Johnston J.S."/>
            <person name="Maaroufi H."/>
            <person name="Boyle B."/>
            <person name="Laroche J."/>
            <person name="Dewar K."/>
            <person name="Juretic N."/>
            <person name="Blackburn G."/>
            <person name="Nisole A."/>
            <person name="Brunet B."/>
            <person name="Brandao M."/>
            <person name="Lumley L."/>
            <person name="Duan J."/>
            <person name="Quan G."/>
            <person name="Lucarotti C.J."/>
            <person name="Roe A.D."/>
            <person name="Sperling F.A.H."/>
            <person name="Levesque R.C."/>
            <person name="Cusson M."/>
        </authorList>
    </citation>
    <scope>NUCLEOTIDE SEQUENCE [LARGE SCALE GENOMIC DNA]</scope>
    <source>
        <strain evidence="1">Glfc:IPQL:Cfum</strain>
    </source>
</reference>
<proteinExistence type="predicted"/>
<dbReference type="EMBL" id="CM046128">
    <property type="protein sequence ID" value="KAI8433304.1"/>
    <property type="molecule type" value="Genomic_DNA"/>
</dbReference>
<gene>
    <name evidence="1" type="ORF">MSG28_015352</name>
</gene>
<evidence type="ECO:0000313" key="2">
    <source>
        <dbReference type="Proteomes" id="UP001064048"/>
    </source>
</evidence>
<sequence length="890" mass="100724">MLPRACWLMLPLLGAAHGKWVEGHVDTKDNWAFLARFCFLSLDGQFEYLIEYDREMGMPNLLLYYDDDSQWPAVYHSSKTCKEREAVLNKGGQNQIIKLSHWYPDTEYSGCIVTKENKEMPAEKSTRFKLERSESANVNTKLAFVACRKTAPDASVARGEARREARRALLVTYTLTPYLATRLVSRLVLDVFRLMTKQYVSKIYLSFSTSTSPKPTLKTSKPKNTTNTSDPQSTYYDQFLKTTTAPKTTISDANSTDFTTWFELLPTDEFATTVVPEDEWESIGPEYNDSKLKSINDVEMMFDNDSKSGHKIKRSTFELLERYRRRRLNSDSNQSGPNSKHNVERLIVSCHNSRRFTSARERWWFIAISNCDSPKGLDVRYKFLMTNGPDGDIWHEHFSADEFYVLPVLLAYTFAYVLITIAVVMCSIELKSRHLLHSTYKLFLISVAAQQAGVVIQSLAYIRYATNGFGGEGARVTGQFLCGISETTFLLLLILMAKGYTITRGRLKVGFTVRLTVFMCCYIATYIGLFVYQAKGFDPGEVLYLYESLAGYGLIVLRVCASCVFAYSIFFTVRKYPEKNHFYCPFFICGTLWFYAGPIFILTANAYIDKWVRESVVTAVLLFITFNGHIMFLLLTLPVFANKNFPYHVRTTQIGVMEVTGSSGLDSFGHNAYHPGNGAAQTVIIPLTRRTEELIGNMYSQYMASAPPLDTPTLNGVKRINSLSPKNQLVQQDSTDTNASDDIKPVLTNEIFTVENQMSKLELPDQKPIALPHDTSNLPKTVLPHEHLPNNENRDLPVVLRSRRNILEPLKREDVPSWSLAKGPCVVAMQRKVNGDVKEDIHETPVTNGKKVPPVRNGLKQSSGEISTIHEGREQSYNRTVDLFTAGNTG</sequence>
<protein>
    <submittedName>
        <fullName evidence="1">Uncharacterized protein</fullName>
    </submittedName>
</protein>
<comment type="caution">
    <text evidence="1">The sequence shown here is derived from an EMBL/GenBank/DDBJ whole genome shotgun (WGS) entry which is preliminary data.</text>
</comment>
<evidence type="ECO:0000313" key="1">
    <source>
        <dbReference type="EMBL" id="KAI8433304.1"/>
    </source>
</evidence>